<sequence length="101" mass="11134">MMLATSLHLGDGLCDLVLCSPPANGIPRKKSKPLACGREMWRNRETTWRRRAAGDLQKFFTGTAVQGVSRHTMRPEHATRPTDALSVCLGPEELDTGQQTT</sequence>
<organism evidence="3">
    <name type="scientific">Ajellomyces capsulatus (strain H88)</name>
    <name type="common">Darling's disease fungus</name>
    <name type="synonym">Histoplasma capsulatum</name>
    <dbReference type="NCBI Taxonomy" id="544711"/>
    <lineage>
        <taxon>Eukaryota</taxon>
        <taxon>Fungi</taxon>
        <taxon>Dikarya</taxon>
        <taxon>Ascomycota</taxon>
        <taxon>Pezizomycotina</taxon>
        <taxon>Eurotiomycetes</taxon>
        <taxon>Eurotiomycetidae</taxon>
        <taxon>Onygenales</taxon>
        <taxon>Ajellomycetaceae</taxon>
        <taxon>Histoplasma</taxon>
    </lineage>
</organism>
<evidence type="ECO:0000256" key="1">
    <source>
        <dbReference type="SAM" id="MobiDB-lite"/>
    </source>
</evidence>
<dbReference type="AlphaFoldDB" id="F0UDQ6"/>
<dbReference type="HOGENOM" id="CLU_2290824_0_0_1"/>
<protein>
    <submittedName>
        <fullName evidence="2">Predicted protein</fullName>
    </submittedName>
</protein>
<name>F0UDQ6_AJEC8</name>
<gene>
    <name evidence="2" type="ORF">HCEG_03694</name>
</gene>
<accession>F0UDQ6</accession>
<dbReference type="EMBL" id="DS990638">
    <property type="protein sequence ID" value="EGC44479.1"/>
    <property type="molecule type" value="Genomic_DNA"/>
</dbReference>
<evidence type="ECO:0000313" key="2">
    <source>
        <dbReference type="EMBL" id="EGC44479.1"/>
    </source>
</evidence>
<feature type="region of interest" description="Disordered" evidence="1">
    <location>
        <begin position="67"/>
        <end position="101"/>
    </location>
</feature>
<proteinExistence type="predicted"/>
<evidence type="ECO:0000313" key="3">
    <source>
        <dbReference type="Proteomes" id="UP000008142"/>
    </source>
</evidence>
<dbReference type="Proteomes" id="UP000008142">
    <property type="component" value="Unassembled WGS sequence"/>
</dbReference>
<reference evidence="3" key="1">
    <citation type="submission" date="2008-07" db="EMBL/GenBank/DDBJ databases">
        <title>Annotation of Ajellomyces capsulatus strain H88.</title>
        <authorList>
            <person name="Champion M."/>
            <person name="Cuomo C."/>
            <person name="Ma L.-J."/>
            <person name="Henn M.R."/>
            <person name="Sil A."/>
            <person name="Goldman B."/>
            <person name="Young S.K."/>
            <person name="Kodira C.D."/>
            <person name="Zeng Q."/>
            <person name="Koehrsen M."/>
            <person name="Alvarado L."/>
            <person name="Berlin A."/>
            <person name="Borenstein D."/>
            <person name="Chen Z."/>
            <person name="Engels R."/>
            <person name="Freedman E."/>
            <person name="Gellesch M."/>
            <person name="Goldberg J."/>
            <person name="Griggs A."/>
            <person name="Gujja S."/>
            <person name="Heiman D."/>
            <person name="Hepburn T."/>
            <person name="Howarth C."/>
            <person name="Jen D."/>
            <person name="Larson L."/>
            <person name="Lewis B."/>
            <person name="Mehta T."/>
            <person name="Park D."/>
            <person name="Pearson M."/>
            <person name="Roberts A."/>
            <person name="Saif S."/>
            <person name="Shea T."/>
            <person name="Shenoy N."/>
            <person name="Sisk P."/>
            <person name="Stolte C."/>
            <person name="Sykes S."/>
            <person name="Walk T."/>
            <person name="White J."/>
            <person name="Yandava C."/>
            <person name="Klein B."/>
            <person name="McEwen J.G."/>
            <person name="Puccia R."/>
            <person name="Goldman G.H."/>
            <person name="Felipe M.S."/>
            <person name="Nino-Vega G."/>
            <person name="San-Blas G."/>
            <person name="Taylor J."/>
            <person name="Mendoza L."/>
            <person name="Galagan J."/>
            <person name="Nusbaum C."/>
            <person name="Birren B."/>
        </authorList>
    </citation>
    <scope>NUCLEOTIDE SEQUENCE [LARGE SCALE GENOMIC DNA]</scope>
    <source>
        <strain evidence="3">H88</strain>
    </source>
</reference>